<dbReference type="Proteomes" id="UP000287033">
    <property type="component" value="Unassembled WGS sequence"/>
</dbReference>
<evidence type="ECO:0000313" key="2">
    <source>
        <dbReference type="EMBL" id="GCC46419.1"/>
    </source>
</evidence>
<proteinExistence type="predicted"/>
<comment type="caution">
    <text evidence="2">The sequence shown here is derived from an EMBL/GenBank/DDBJ whole genome shotgun (WGS) entry which is preliminary data.</text>
</comment>
<feature type="region of interest" description="Disordered" evidence="1">
    <location>
        <begin position="1"/>
        <end position="134"/>
    </location>
</feature>
<accession>A0A401TUU4</accession>
<reference evidence="2 3" key="1">
    <citation type="journal article" date="2018" name="Nat. Ecol. Evol.">
        <title>Shark genomes provide insights into elasmobranch evolution and the origin of vertebrates.</title>
        <authorList>
            <person name="Hara Y"/>
            <person name="Yamaguchi K"/>
            <person name="Onimaru K"/>
            <person name="Kadota M"/>
            <person name="Koyanagi M"/>
            <person name="Keeley SD"/>
            <person name="Tatsumi K"/>
            <person name="Tanaka K"/>
            <person name="Motone F"/>
            <person name="Kageyama Y"/>
            <person name="Nozu R"/>
            <person name="Adachi N"/>
            <person name="Nishimura O"/>
            <person name="Nakagawa R"/>
            <person name="Tanegashima C"/>
            <person name="Kiyatake I"/>
            <person name="Matsumoto R"/>
            <person name="Murakumo K"/>
            <person name="Nishida K"/>
            <person name="Terakita A"/>
            <person name="Kuratani S"/>
            <person name="Sato K"/>
            <person name="Hyodo S Kuraku.S."/>
        </authorList>
    </citation>
    <scope>NUCLEOTIDE SEQUENCE [LARGE SCALE GENOMIC DNA]</scope>
</reference>
<evidence type="ECO:0000256" key="1">
    <source>
        <dbReference type="SAM" id="MobiDB-lite"/>
    </source>
</evidence>
<organism evidence="2 3">
    <name type="scientific">Chiloscyllium punctatum</name>
    <name type="common">Brownbanded bambooshark</name>
    <name type="synonym">Hemiscyllium punctatum</name>
    <dbReference type="NCBI Taxonomy" id="137246"/>
    <lineage>
        <taxon>Eukaryota</taxon>
        <taxon>Metazoa</taxon>
        <taxon>Chordata</taxon>
        <taxon>Craniata</taxon>
        <taxon>Vertebrata</taxon>
        <taxon>Chondrichthyes</taxon>
        <taxon>Elasmobranchii</taxon>
        <taxon>Galeomorphii</taxon>
        <taxon>Galeoidea</taxon>
        <taxon>Orectolobiformes</taxon>
        <taxon>Hemiscylliidae</taxon>
        <taxon>Chiloscyllium</taxon>
    </lineage>
</organism>
<dbReference type="EMBL" id="BEZZ01184526">
    <property type="protein sequence ID" value="GCC46419.1"/>
    <property type="molecule type" value="Genomic_DNA"/>
</dbReference>
<protein>
    <submittedName>
        <fullName evidence="2">Uncharacterized protein</fullName>
    </submittedName>
</protein>
<name>A0A401TUU4_CHIPU</name>
<keyword evidence="3" id="KW-1185">Reference proteome</keyword>
<feature type="compositionally biased region" description="Basic residues" evidence="1">
    <location>
        <begin position="33"/>
        <end position="42"/>
    </location>
</feature>
<sequence length="134" mass="14667">MDGSRVGHRPHLLHANADGPRGKSEGASSERKRNWRQRRRGTRTWGKETRRRGQHSRWGGGGPFEVGSSVPGAARRMEGFLANSSPQGKGAAAGDQSPHVPGRGRESSLELDPVFRTPLPPDQLPVFRDGEQRS</sequence>
<dbReference type="AlphaFoldDB" id="A0A401TUU4"/>
<evidence type="ECO:0000313" key="3">
    <source>
        <dbReference type="Proteomes" id="UP000287033"/>
    </source>
</evidence>
<feature type="compositionally biased region" description="Basic residues" evidence="1">
    <location>
        <begin position="1"/>
        <end position="12"/>
    </location>
</feature>
<gene>
    <name evidence="2" type="ORF">chiPu_0030487</name>
</gene>
<feature type="compositionally biased region" description="Basic and acidic residues" evidence="1">
    <location>
        <begin position="20"/>
        <end position="32"/>
    </location>
</feature>